<protein>
    <submittedName>
        <fullName evidence="1">Uncharacterized protein</fullName>
    </submittedName>
</protein>
<organism evidence="1 2">
    <name type="scientific">Spirosoma endophyticum</name>
    <dbReference type="NCBI Taxonomy" id="662367"/>
    <lineage>
        <taxon>Bacteria</taxon>
        <taxon>Pseudomonadati</taxon>
        <taxon>Bacteroidota</taxon>
        <taxon>Cytophagia</taxon>
        <taxon>Cytophagales</taxon>
        <taxon>Cytophagaceae</taxon>
        <taxon>Spirosoma</taxon>
    </lineage>
</organism>
<dbReference type="AlphaFoldDB" id="A0A1I1ZBP6"/>
<dbReference type="STRING" id="662367.SAMN05216167_11264"/>
<sequence length="59" mass="6936">MIQVDITHNTQVRERFATACHLIQVKIIALQVRNDQTSLKLQSLLERNKAFRETYHDSL</sequence>
<evidence type="ECO:0000313" key="2">
    <source>
        <dbReference type="Proteomes" id="UP000198598"/>
    </source>
</evidence>
<evidence type="ECO:0000313" key="1">
    <source>
        <dbReference type="EMBL" id="SFE28758.1"/>
    </source>
</evidence>
<gene>
    <name evidence="1" type="ORF">SAMN05216167_11264</name>
</gene>
<dbReference type="EMBL" id="FOLQ01000012">
    <property type="protein sequence ID" value="SFE28758.1"/>
    <property type="molecule type" value="Genomic_DNA"/>
</dbReference>
<reference evidence="1 2" key="1">
    <citation type="submission" date="2016-10" db="EMBL/GenBank/DDBJ databases">
        <authorList>
            <person name="de Groot N.N."/>
        </authorList>
    </citation>
    <scope>NUCLEOTIDE SEQUENCE [LARGE SCALE GENOMIC DNA]</scope>
    <source>
        <strain evidence="1 2">DSM 26130</strain>
    </source>
</reference>
<dbReference type="Proteomes" id="UP000198598">
    <property type="component" value="Unassembled WGS sequence"/>
</dbReference>
<proteinExistence type="predicted"/>
<accession>A0A1I1ZBP6</accession>
<keyword evidence="2" id="KW-1185">Reference proteome</keyword>
<name>A0A1I1ZBP6_9BACT</name>